<dbReference type="GO" id="GO:0009805">
    <property type="term" value="P:coumarin biosynthetic process"/>
    <property type="evidence" value="ECO:0007669"/>
    <property type="project" value="UniProtKB-ARBA"/>
</dbReference>
<dbReference type="Proteomes" id="UP001567538">
    <property type="component" value="Unassembled WGS sequence"/>
</dbReference>
<evidence type="ECO:0000256" key="3">
    <source>
        <dbReference type="ARBA" id="ARBA00022896"/>
    </source>
</evidence>
<proteinExistence type="inferred from homology"/>
<keyword evidence="4 6" id="KW-0560">Oxidoreductase</keyword>
<evidence type="ECO:0000313" key="8">
    <source>
        <dbReference type="EMBL" id="KAL1561755.1"/>
    </source>
</evidence>
<dbReference type="SUPFAM" id="SSF51197">
    <property type="entry name" value="Clavaminate synthase-like"/>
    <property type="match status" value="1"/>
</dbReference>
<evidence type="ECO:0000256" key="1">
    <source>
        <dbReference type="ARBA" id="ARBA00008056"/>
    </source>
</evidence>
<sequence length="356" mass="40283">MSDYDRISELQAFDDTKAGVKGLVEGGVAKIPRIFVHEQYISEEKTASDASVPVVDLACLGKDRGGVIDQVRSACREWGFFKILNHGIPTDLMREVMEAVKEFHELEDEEKKQYYTRDIKRKVSFNSNFDLYRVPYANWRDTLYLVMAPNPPQPHELPQVCRDTMLEYSKQAKDVGILLFELLSEALELDRNHLIDMDCAEAQFVACNYYPACPEPDMTLGFNSHTDSGFLTLLLQDDIGGLQILHKHRWVDVPPSPGTLLVNVGDLMELISNGTFKSVYHRALARSIGPRVSVALVFRMHVEESSGSKVYGPIKELLSDENPPVYREAKGEEIVACRYARGMEANTPLLSYFKLK</sequence>
<dbReference type="InterPro" id="IPR026992">
    <property type="entry name" value="DIOX_N"/>
</dbReference>
<comment type="caution">
    <text evidence="8">The sequence shown here is derived from an EMBL/GenBank/DDBJ whole genome shotgun (WGS) entry which is preliminary data.</text>
</comment>
<evidence type="ECO:0000256" key="6">
    <source>
        <dbReference type="RuleBase" id="RU003682"/>
    </source>
</evidence>
<dbReference type="Gene3D" id="2.60.120.330">
    <property type="entry name" value="B-lactam Antibiotic, Isopenicillin N Synthase, Chain"/>
    <property type="match status" value="1"/>
</dbReference>
<evidence type="ECO:0000256" key="4">
    <source>
        <dbReference type="ARBA" id="ARBA00023002"/>
    </source>
</evidence>
<dbReference type="Pfam" id="PF03171">
    <property type="entry name" value="2OG-FeII_Oxy"/>
    <property type="match status" value="1"/>
</dbReference>
<keyword evidence="3" id="KW-0847">Vitamin C</keyword>
<dbReference type="InterPro" id="IPR027443">
    <property type="entry name" value="IPNS-like_sf"/>
</dbReference>
<dbReference type="InterPro" id="IPR005123">
    <property type="entry name" value="Oxoglu/Fe-dep_dioxygenase_dom"/>
</dbReference>
<dbReference type="Pfam" id="PF14226">
    <property type="entry name" value="DIOX_N"/>
    <property type="match status" value="1"/>
</dbReference>
<dbReference type="GO" id="GO:0046872">
    <property type="term" value="F:metal ion binding"/>
    <property type="evidence" value="ECO:0007669"/>
    <property type="project" value="UniProtKB-KW"/>
</dbReference>
<feature type="domain" description="Fe2OG dioxygenase" evidence="7">
    <location>
        <begin position="201"/>
        <end position="302"/>
    </location>
</feature>
<dbReference type="PROSITE" id="PS51471">
    <property type="entry name" value="FE2OG_OXY"/>
    <property type="match status" value="1"/>
</dbReference>
<gene>
    <name evidence="8" type="ORF">AAHA92_04420</name>
</gene>
<evidence type="ECO:0000259" key="7">
    <source>
        <dbReference type="PROSITE" id="PS51471"/>
    </source>
</evidence>
<dbReference type="AlphaFoldDB" id="A0ABD1I0B6"/>
<comment type="similarity">
    <text evidence="1 6">Belongs to the iron/ascorbate-dependent oxidoreductase family.</text>
</comment>
<dbReference type="InterPro" id="IPR044861">
    <property type="entry name" value="IPNS-like_FE2OG_OXY"/>
</dbReference>
<dbReference type="FunFam" id="2.60.120.330:FF:000005">
    <property type="entry name" value="1-aminocyclopropane-1-carboxylate oxidase homolog 1"/>
    <property type="match status" value="1"/>
</dbReference>
<evidence type="ECO:0000313" key="9">
    <source>
        <dbReference type="Proteomes" id="UP001567538"/>
    </source>
</evidence>
<keyword evidence="5 6" id="KW-0408">Iron</keyword>
<protein>
    <submittedName>
        <fullName evidence="8">1-aminocyclopropane-1-carboxylate oxidase</fullName>
    </submittedName>
</protein>
<name>A0ABD1I0B6_SALDI</name>
<evidence type="ECO:0000256" key="2">
    <source>
        <dbReference type="ARBA" id="ARBA00022723"/>
    </source>
</evidence>
<dbReference type="GO" id="GO:0031418">
    <property type="term" value="F:L-ascorbic acid binding"/>
    <property type="evidence" value="ECO:0007669"/>
    <property type="project" value="UniProtKB-KW"/>
</dbReference>
<dbReference type="EMBL" id="JBEAFC010000003">
    <property type="protein sequence ID" value="KAL1561755.1"/>
    <property type="molecule type" value="Genomic_DNA"/>
</dbReference>
<keyword evidence="2 6" id="KW-0479">Metal-binding</keyword>
<dbReference type="GO" id="GO:0002238">
    <property type="term" value="P:response to molecule of fungal origin"/>
    <property type="evidence" value="ECO:0007669"/>
    <property type="project" value="UniProtKB-ARBA"/>
</dbReference>
<reference evidence="8 9" key="1">
    <citation type="submission" date="2024-06" db="EMBL/GenBank/DDBJ databases">
        <title>A chromosome level genome sequence of Diviner's sage (Salvia divinorum).</title>
        <authorList>
            <person name="Ford S.A."/>
            <person name="Ro D.-K."/>
            <person name="Ness R.W."/>
            <person name="Phillips M.A."/>
        </authorList>
    </citation>
    <scope>NUCLEOTIDE SEQUENCE [LARGE SCALE GENOMIC DNA]</scope>
    <source>
        <strain evidence="8">SAF-2024a</strain>
        <tissue evidence="8">Leaf</tissue>
    </source>
</reference>
<dbReference type="GO" id="GO:0016706">
    <property type="term" value="F:2-oxoglutarate-dependent dioxygenase activity"/>
    <property type="evidence" value="ECO:0007669"/>
    <property type="project" value="UniProtKB-ARBA"/>
</dbReference>
<dbReference type="PANTHER" id="PTHR10209:SF841">
    <property type="entry name" value="1-AMINOCYCLOPROPANE-1-CARBOXYLATE OXIDASE HOMOLOG 1-LIKE"/>
    <property type="match status" value="1"/>
</dbReference>
<dbReference type="PANTHER" id="PTHR10209">
    <property type="entry name" value="OXIDOREDUCTASE, 2OG-FE II OXYGENASE FAMILY PROTEIN"/>
    <property type="match status" value="1"/>
</dbReference>
<keyword evidence="9" id="KW-1185">Reference proteome</keyword>
<organism evidence="8 9">
    <name type="scientific">Salvia divinorum</name>
    <name type="common">Maria pastora</name>
    <name type="synonym">Diviner's sage</name>
    <dbReference type="NCBI Taxonomy" id="28513"/>
    <lineage>
        <taxon>Eukaryota</taxon>
        <taxon>Viridiplantae</taxon>
        <taxon>Streptophyta</taxon>
        <taxon>Embryophyta</taxon>
        <taxon>Tracheophyta</taxon>
        <taxon>Spermatophyta</taxon>
        <taxon>Magnoliopsida</taxon>
        <taxon>eudicotyledons</taxon>
        <taxon>Gunneridae</taxon>
        <taxon>Pentapetalae</taxon>
        <taxon>asterids</taxon>
        <taxon>lamiids</taxon>
        <taxon>Lamiales</taxon>
        <taxon>Lamiaceae</taxon>
        <taxon>Nepetoideae</taxon>
        <taxon>Mentheae</taxon>
        <taxon>Salviinae</taxon>
        <taxon>Salvia</taxon>
        <taxon>Salvia subgen. Calosphace</taxon>
    </lineage>
</organism>
<accession>A0ABD1I0B6</accession>
<evidence type="ECO:0000256" key="5">
    <source>
        <dbReference type="ARBA" id="ARBA00023004"/>
    </source>
</evidence>